<dbReference type="EMBL" id="RPOK01000006">
    <property type="protein sequence ID" value="RPJ65002.1"/>
    <property type="molecule type" value="Genomic_DNA"/>
</dbReference>
<comment type="function">
    <text evidence="1">Needed for flagellar regrowth and assembly.</text>
</comment>
<evidence type="ECO:0000259" key="11">
    <source>
        <dbReference type="Pfam" id="PF02108"/>
    </source>
</evidence>
<dbReference type="PANTHER" id="PTHR34982:SF1">
    <property type="entry name" value="FLAGELLAR ASSEMBLY PROTEIN FLIH"/>
    <property type="match status" value="1"/>
</dbReference>
<feature type="domain" description="Flagellar assembly protein FliH/Type III secretion system HrpE" evidence="11">
    <location>
        <begin position="121"/>
        <end position="246"/>
    </location>
</feature>
<feature type="compositionally biased region" description="Basic and acidic residues" evidence="10">
    <location>
        <begin position="25"/>
        <end position="56"/>
    </location>
</feature>
<dbReference type="AlphaFoldDB" id="A0A3N5XWH7"/>
<dbReference type="Proteomes" id="UP000275281">
    <property type="component" value="Unassembled WGS sequence"/>
</dbReference>
<dbReference type="GO" id="GO:0003774">
    <property type="term" value="F:cytoskeletal motor activity"/>
    <property type="evidence" value="ECO:0007669"/>
    <property type="project" value="InterPro"/>
</dbReference>
<keyword evidence="8" id="KW-0653">Protein transport</keyword>
<evidence type="ECO:0000256" key="2">
    <source>
        <dbReference type="ARBA" id="ARBA00004496"/>
    </source>
</evidence>
<evidence type="ECO:0000256" key="4">
    <source>
        <dbReference type="ARBA" id="ARBA00016507"/>
    </source>
</evidence>
<accession>A0A3N5XWH7</accession>
<keyword evidence="12" id="KW-0966">Cell projection</keyword>
<proteinExistence type="inferred from homology"/>
<feature type="compositionally biased region" description="Basic and acidic residues" evidence="10">
    <location>
        <begin position="78"/>
        <end position="93"/>
    </location>
</feature>
<dbReference type="NCBIfam" id="NF004270">
    <property type="entry name" value="PRK05687.2-1"/>
    <property type="match status" value="1"/>
</dbReference>
<protein>
    <recommendedName>
        <fullName evidence="4">Flagellar assembly protein FliH</fullName>
    </recommendedName>
</protein>
<evidence type="ECO:0000256" key="6">
    <source>
        <dbReference type="ARBA" id="ARBA00022490"/>
    </source>
</evidence>
<keyword evidence="9" id="KW-1006">Bacterial flagellum protein export</keyword>
<dbReference type="OrthoDB" id="8480773at2"/>
<keyword evidence="12" id="KW-0969">Cilium</keyword>
<reference evidence="12 13" key="1">
    <citation type="submission" date="2018-11" db="EMBL/GenBank/DDBJ databases">
        <authorList>
            <person name="Ye M.-Q."/>
            <person name="Du Z.-J."/>
        </authorList>
    </citation>
    <scope>NUCLEOTIDE SEQUENCE [LARGE SCALE GENOMIC DNA]</scope>
    <source>
        <strain evidence="12 13">U0105</strain>
    </source>
</reference>
<dbReference type="Pfam" id="PF02108">
    <property type="entry name" value="FliH"/>
    <property type="match status" value="1"/>
</dbReference>
<comment type="similarity">
    <text evidence="3">Belongs to the FliH family.</text>
</comment>
<evidence type="ECO:0000256" key="5">
    <source>
        <dbReference type="ARBA" id="ARBA00022448"/>
    </source>
</evidence>
<evidence type="ECO:0000256" key="1">
    <source>
        <dbReference type="ARBA" id="ARBA00003041"/>
    </source>
</evidence>
<organism evidence="12 13">
    <name type="scientific">Alteromonas sediminis</name>
    <dbReference type="NCBI Taxonomy" id="2259342"/>
    <lineage>
        <taxon>Bacteria</taxon>
        <taxon>Pseudomonadati</taxon>
        <taxon>Pseudomonadota</taxon>
        <taxon>Gammaproteobacteria</taxon>
        <taxon>Alteromonadales</taxon>
        <taxon>Alteromonadaceae</taxon>
        <taxon>Alteromonas/Salinimonas group</taxon>
        <taxon>Alteromonas</taxon>
    </lineage>
</organism>
<dbReference type="PRINTS" id="PR01003">
    <property type="entry name" value="FLGFLIH"/>
</dbReference>
<keyword evidence="13" id="KW-1185">Reference proteome</keyword>
<feature type="region of interest" description="Disordered" evidence="10">
    <location>
        <begin position="72"/>
        <end position="93"/>
    </location>
</feature>
<keyword evidence="7" id="KW-1005">Bacterial flagellum biogenesis</keyword>
<dbReference type="SUPFAM" id="SSF160527">
    <property type="entry name" value="V-type ATPase subunit E-like"/>
    <property type="match status" value="1"/>
</dbReference>
<dbReference type="GO" id="GO:0009288">
    <property type="term" value="C:bacterial-type flagellum"/>
    <property type="evidence" value="ECO:0007669"/>
    <property type="project" value="InterPro"/>
</dbReference>
<dbReference type="InterPro" id="IPR051472">
    <property type="entry name" value="T3SS_Stator/FliH"/>
</dbReference>
<evidence type="ECO:0000256" key="8">
    <source>
        <dbReference type="ARBA" id="ARBA00022927"/>
    </source>
</evidence>
<evidence type="ECO:0000313" key="13">
    <source>
        <dbReference type="Proteomes" id="UP000275281"/>
    </source>
</evidence>
<dbReference type="GO" id="GO:0015031">
    <property type="term" value="P:protein transport"/>
    <property type="evidence" value="ECO:0007669"/>
    <property type="project" value="UniProtKB-KW"/>
</dbReference>
<comment type="subcellular location">
    <subcellularLocation>
        <location evidence="2">Cytoplasm</location>
    </subcellularLocation>
</comment>
<gene>
    <name evidence="12" type="primary">fliH</name>
    <name evidence="12" type="ORF">DRW07_16925</name>
</gene>
<dbReference type="PANTHER" id="PTHR34982">
    <property type="entry name" value="YOP PROTEINS TRANSLOCATION PROTEIN L"/>
    <property type="match status" value="1"/>
</dbReference>
<evidence type="ECO:0000313" key="12">
    <source>
        <dbReference type="EMBL" id="RPJ65002.1"/>
    </source>
</evidence>
<keyword evidence="12" id="KW-0282">Flagellum</keyword>
<dbReference type="GO" id="GO:0005829">
    <property type="term" value="C:cytosol"/>
    <property type="evidence" value="ECO:0007669"/>
    <property type="project" value="TreeGrafter"/>
</dbReference>
<dbReference type="GO" id="GO:0044781">
    <property type="term" value="P:bacterial-type flagellum organization"/>
    <property type="evidence" value="ECO:0007669"/>
    <property type="project" value="UniProtKB-KW"/>
</dbReference>
<evidence type="ECO:0000256" key="9">
    <source>
        <dbReference type="ARBA" id="ARBA00023225"/>
    </source>
</evidence>
<evidence type="ECO:0000256" key="10">
    <source>
        <dbReference type="SAM" id="MobiDB-lite"/>
    </source>
</evidence>
<dbReference type="InterPro" id="IPR000563">
    <property type="entry name" value="Flag_FliH"/>
</dbReference>
<evidence type="ECO:0000256" key="3">
    <source>
        <dbReference type="ARBA" id="ARBA00006602"/>
    </source>
</evidence>
<dbReference type="GO" id="GO:0071973">
    <property type="term" value="P:bacterial-type flagellum-dependent cell motility"/>
    <property type="evidence" value="ECO:0007669"/>
    <property type="project" value="InterPro"/>
</dbReference>
<comment type="caution">
    <text evidence="12">The sequence shown here is derived from an EMBL/GenBank/DDBJ whole genome shotgun (WGS) entry which is preliminary data.</text>
</comment>
<feature type="region of interest" description="Disordered" evidence="10">
    <location>
        <begin position="21"/>
        <end position="58"/>
    </location>
</feature>
<name>A0A3N5XWH7_9ALTE</name>
<evidence type="ECO:0000256" key="7">
    <source>
        <dbReference type="ARBA" id="ARBA00022795"/>
    </source>
</evidence>
<keyword evidence="5" id="KW-0813">Transport</keyword>
<keyword evidence="6" id="KW-0963">Cytoplasm</keyword>
<dbReference type="InterPro" id="IPR018035">
    <property type="entry name" value="Flagellar_FliH/T3SS_HrpE"/>
</dbReference>
<sequence>MSNADQIDKSDIDDFVRWEIPVVEDTNRTTEDKPTNALNKRSDWKYEPPEKDEEVRPPTAEEIEAIRQAAYDEGLAQGKEEGHAEGFEEGKSEGFEQGLKEGQEQGSQSGFETGKAEVDALIEQWQSMVEQLHQPLHKLDDEAKRQLTKLSVTLAKAVIHTEAKTNHDVIVSAVEKGINALPINETQIQILLNQSDIDVIEQHFGQDKIKERGWEIVPSASITQGGCEVVSHNNAVDVSVEKRCRTVLETFLLNHGLSDE</sequence>
<dbReference type="RefSeq" id="WP_124029131.1">
    <property type="nucleotide sequence ID" value="NZ_JBHRSN010000013.1"/>
</dbReference>